<evidence type="ECO:0000256" key="1">
    <source>
        <dbReference type="ARBA" id="ARBA00022737"/>
    </source>
</evidence>
<protein>
    <recommendedName>
        <fullName evidence="5">RRM domain-containing protein</fullName>
    </recommendedName>
</protein>
<feature type="region of interest" description="Disordered" evidence="4">
    <location>
        <begin position="1"/>
        <end position="79"/>
    </location>
</feature>
<gene>
    <name evidence="6" type="ORF">NLI96_g5120</name>
</gene>
<dbReference type="AlphaFoldDB" id="A0AAD5V5I2"/>
<dbReference type="EMBL" id="JANAWD010000161">
    <property type="protein sequence ID" value="KAJ3485210.1"/>
    <property type="molecule type" value="Genomic_DNA"/>
</dbReference>
<feature type="compositionally biased region" description="Basic and acidic residues" evidence="4">
    <location>
        <begin position="1"/>
        <end position="10"/>
    </location>
</feature>
<evidence type="ECO:0000259" key="5">
    <source>
        <dbReference type="PROSITE" id="PS50102"/>
    </source>
</evidence>
<dbReference type="Gene3D" id="3.30.70.330">
    <property type="match status" value="3"/>
</dbReference>
<dbReference type="Pfam" id="PF00076">
    <property type="entry name" value="RRM_1"/>
    <property type="match status" value="2"/>
</dbReference>
<feature type="compositionally biased region" description="Polar residues" evidence="4">
    <location>
        <begin position="484"/>
        <end position="497"/>
    </location>
</feature>
<dbReference type="GO" id="GO:0003729">
    <property type="term" value="F:mRNA binding"/>
    <property type="evidence" value="ECO:0007669"/>
    <property type="project" value="InterPro"/>
</dbReference>
<organism evidence="6 7">
    <name type="scientific">Meripilus lineatus</name>
    <dbReference type="NCBI Taxonomy" id="2056292"/>
    <lineage>
        <taxon>Eukaryota</taxon>
        <taxon>Fungi</taxon>
        <taxon>Dikarya</taxon>
        <taxon>Basidiomycota</taxon>
        <taxon>Agaricomycotina</taxon>
        <taxon>Agaricomycetes</taxon>
        <taxon>Polyporales</taxon>
        <taxon>Meripilaceae</taxon>
        <taxon>Meripilus</taxon>
    </lineage>
</organism>
<evidence type="ECO:0000256" key="4">
    <source>
        <dbReference type="SAM" id="MobiDB-lite"/>
    </source>
</evidence>
<dbReference type="PANTHER" id="PTHR47640:SF10">
    <property type="entry name" value="TRNA SELENOCYSTEINE 1-ASSOCIATED PROTEIN 1-RELATED"/>
    <property type="match status" value="1"/>
</dbReference>
<keyword evidence="1" id="KW-0677">Repeat</keyword>
<feature type="compositionally biased region" description="Low complexity" evidence="4">
    <location>
        <begin position="510"/>
        <end position="530"/>
    </location>
</feature>
<feature type="domain" description="RRM" evidence="5">
    <location>
        <begin position="350"/>
        <end position="444"/>
    </location>
</feature>
<dbReference type="CDD" id="cd12611">
    <property type="entry name" value="RRM1_NGR1_NAM8_like"/>
    <property type="match status" value="1"/>
</dbReference>
<name>A0AAD5V5I2_9APHY</name>
<dbReference type="Proteomes" id="UP001212997">
    <property type="component" value="Unassembled WGS sequence"/>
</dbReference>
<feature type="region of interest" description="Disordered" evidence="4">
    <location>
        <begin position="510"/>
        <end position="556"/>
    </location>
</feature>
<comment type="caution">
    <text evidence="6">The sequence shown here is derived from an EMBL/GenBank/DDBJ whole genome shotgun (WGS) entry which is preliminary data.</text>
</comment>
<dbReference type="InterPro" id="IPR000504">
    <property type="entry name" value="RRM_dom"/>
</dbReference>
<feature type="domain" description="RRM" evidence="5">
    <location>
        <begin position="615"/>
        <end position="687"/>
    </location>
</feature>
<reference evidence="6" key="1">
    <citation type="submission" date="2022-07" db="EMBL/GenBank/DDBJ databases">
        <title>Genome Sequence of Physisporinus lineatus.</title>
        <authorList>
            <person name="Buettner E."/>
        </authorList>
    </citation>
    <scope>NUCLEOTIDE SEQUENCE</scope>
    <source>
        <strain evidence="6">VT162</strain>
    </source>
</reference>
<dbReference type="SUPFAM" id="SSF54928">
    <property type="entry name" value="RNA-binding domain, RBD"/>
    <property type="match status" value="3"/>
</dbReference>
<dbReference type="InterPro" id="IPR050825">
    <property type="entry name" value="RBM42_RBP45_47-like"/>
</dbReference>
<feature type="compositionally biased region" description="Polar residues" evidence="4">
    <location>
        <begin position="122"/>
        <end position="158"/>
    </location>
</feature>
<dbReference type="SMART" id="SM00360">
    <property type="entry name" value="RRM"/>
    <property type="match status" value="2"/>
</dbReference>
<proteinExistence type="predicted"/>
<evidence type="ECO:0000313" key="6">
    <source>
        <dbReference type="EMBL" id="KAJ3485210.1"/>
    </source>
</evidence>
<keyword evidence="7" id="KW-1185">Reference proteome</keyword>
<evidence type="ECO:0000256" key="3">
    <source>
        <dbReference type="PROSITE-ProRule" id="PRU00176"/>
    </source>
</evidence>
<feature type="region of interest" description="Disordered" evidence="4">
    <location>
        <begin position="806"/>
        <end position="942"/>
    </location>
</feature>
<dbReference type="GO" id="GO:0005829">
    <property type="term" value="C:cytosol"/>
    <property type="evidence" value="ECO:0007669"/>
    <property type="project" value="TreeGrafter"/>
</dbReference>
<feature type="compositionally biased region" description="Basic and acidic residues" evidence="4">
    <location>
        <begin position="43"/>
        <end position="54"/>
    </location>
</feature>
<feature type="region of interest" description="Disordered" evidence="4">
    <location>
        <begin position="122"/>
        <end position="183"/>
    </location>
</feature>
<dbReference type="PROSITE" id="PS50102">
    <property type="entry name" value="RRM"/>
    <property type="match status" value="2"/>
</dbReference>
<feature type="compositionally biased region" description="Polar residues" evidence="4">
    <location>
        <begin position="810"/>
        <end position="820"/>
    </location>
</feature>
<feature type="compositionally biased region" description="Polar residues" evidence="4">
    <location>
        <begin position="531"/>
        <end position="556"/>
    </location>
</feature>
<keyword evidence="2 3" id="KW-0694">RNA-binding</keyword>
<feature type="region of interest" description="Disordered" evidence="4">
    <location>
        <begin position="484"/>
        <end position="503"/>
    </location>
</feature>
<evidence type="ECO:0000313" key="7">
    <source>
        <dbReference type="Proteomes" id="UP001212997"/>
    </source>
</evidence>
<feature type="compositionally biased region" description="Polar residues" evidence="4">
    <location>
        <begin position="911"/>
        <end position="931"/>
    </location>
</feature>
<feature type="compositionally biased region" description="Low complexity" evidence="4">
    <location>
        <begin position="213"/>
        <end position="230"/>
    </location>
</feature>
<feature type="compositionally biased region" description="Polar residues" evidence="4">
    <location>
        <begin position="867"/>
        <end position="876"/>
    </location>
</feature>
<accession>A0AAD5V5I2</accession>
<dbReference type="InterPro" id="IPR035979">
    <property type="entry name" value="RBD_domain_sf"/>
</dbReference>
<evidence type="ECO:0000256" key="2">
    <source>
        <dbReference type="ARBA" id="ARBA00022884"/>
    </source>
</evidence>
<dbReference type="CDD" id="cd12346">
    <property type="entry name" value="RRM3_NGR1_NAM8_like"/>
    <property type="match status" value="1"/>
</dbReference>
<feature type="region of interest" description="Disordered" evidence="4">
    <location>
        <begin position="195"/>
        <end position="230"/>
    </location>
</feature>
<dbReference type="PANTHER" id="PTHR47640">
    <property type="entry name" value="TRNA SELENOCYSTEINE 1-ASSOCIATED PROTEIN 1-RELATED-RELATED"/>
    <property type="match status" value="1"/>
</dbReference>
<dbReference type="InterPro" id="IPR012677">
    <property type="entry name" value="Nucleotide-bd_a/b_plait_sf"/>
</dbReference>
<sequence>MSRPDAHPSDFEYGPFETRDFQIQQQGMSHTLRKYPYSPSPRDPARDSPREYLPREGQNMPSGYYHSPSPSVPILGEMGGRQLSTGYSAGMVSPPRMHNAMLAQSIGAVNPSPGDNWTVVTPSATTPNRQFIGSTPLNAVPNSSSQLQPNPVQSSLSLNHHHRASPPRTLLSSSQAAFNDRERDSPRELYYTNRHIQQQQSQQRHTSSPPNASISQPVSQSPTSTTSPRSTLWWGELEPWMDEEYAKQVCTLMGWDPINIKVPRPAPDPLTGRQANNPGYCFLTFQSPTHAASVLNQINGSTNNVTMPNSSRPFMLNWASSVPTAPLSAAFTGPTISIPGAQNPQYPKEYSIFVGDLAPEVSNTDLVAVFRNPVLGLRNDREPRFIRPFLSCKSAKIMLDPVTGVSRGYGFVRFTDEADQQRALIEMHGLYCLSRPMRISPATAKFKPAPGVMGLDFTQMGMHGMMAPAPTTSDQQVTIALPLPTTSQTKSVSTPLATTAVPGSGTSINSAAGSSVSAPSLSSNPSTASSQTLANTASEDAVNAPNTGTSPPPSNAMSNNLTPLAMAQLTQEQLMAQRFNMSEESWKHHAQARAILSNLIGPNGEQLTSSDPYNTTVFVGGLSPLISEETLRTFFAPFGEIHYVKVPVGKHCGFVQFVRKPDAEKAIEKMQGFPIGGSRIRLSWGRSQYKAAQAAAQAAQAAALQNPYQVQTVPPNPPNLTTEQVLQILEQFGIPAVNNINNPQEMAMGINYDDAPHIATGGADQAADPLRPYDSYLFNTRASAHYGSSAFSPFSPDPSYLADSMKHSNAAGSAPQQLGKQYTPWYGGQDDKGSSSGKVSPPLAQGRPSSTNQRFGPYLGGEPSTPPQASRASSRQEGPIARPDLSRRPSQPLGGHDFVVTVERDQDSHIQDLNGTLASLNLDQHQDQSAWKSGDRPTPTSP</sequence>